<dbReference type="AlphaFoldDB" id="A0AAN6TR89"/>
<dbReference type="EMBL" id="MU853251">
    <property type="protein sequence ID" value="KAK4119235.1"/>
    <property type="molecule type" value="Genomic_DNA"/>
</dbReference>
<name>A0AAN6TR89_9PEZI</name>
<dbReference type="RefSeq" id="XP_062643008.1">
    <property type="nucleotide sequence ID" value="XM_062786499.1"/>
</dbReference>
<reference evidence="1" key="1">
    <citation type="journal article" date="2023" name="Mol. Phylogenet. Evol.">
        <title>Genome-scale phylogeny and comparative genomics of the fungal order Sordariales.</title>
        <authorList>
            <person name="Hensen N."/>
            <person name="Bonometti L."/>
            <person name="Westerberg I."/>
            <person name="Brannstrom I.O."/>
            <person name="Guillou S."/>
            <person name="Cros-Aarteil S."/>
            <person name="Calhoun S."/>
            <person name="Haridas S."/>
            <person name="Kuo A."/>
            <person name="Mondo S."/>
            <person name="Pangilinan J."/>
            <person name="Riley R."/>
            <person name="LaButti K."/>
            <person name="Andreopoulos B."/>
            <person name="Lipzen A."/>
            <person name="Chen C."/>
            <person name="Yan M."/>
            <person name="Daum C."/>
            <person name="Ng V."/>
            <person name="Clum A."/>
            <person name="Steindorff A."/>
            <person name="Ohm R.A."/>
            <person name="Martin F."/>
            <person name="Silar P."/>
            <person name="Natvig D.O."/>
            <person name="Lalanne C."/>
            <person name="Gautier V."/>
            <person name="Ament-Velasquez S.L."/>
            <person name="Kruys A."/>
            <person name="Hutchinson M.I."/>
            <person name="Powell A.J."/>
            <person name="Barry K."/>
            <person name="Miller A.N."/>
            <person name="Grigoriev I.V."/>
            <person name="Debuchy R."/>
            <person name="Gladieux P."/>
            <person name="Hiltunen Thoren M."/>
            <person name="Johannesson H."/>
        </authorList>
    </citation>
    <scope>NUCLEOTIDE SEQUENCE</scope>
    <source>
        <strain evidence="1">CBS 731.68</strain>
    </source>
</reference>
<accession>A0AAN6TR89</accession>
<keyword evidence="2" id="KW-1185">Reference proteome</keyword>
<dbReference type="GeneID" id="87823267"/>
<comment type="caution">
    <text evidence="1">The sequence shown here is derived from an EMBL/GenBank/DDBJ whole genome shotgun (WGS) entry which is preliminary data.</text>
</comment>
<organism evidence="1 2">
    <name type="scientific">Parathielavia appendiculata</name>
    <dbReference type="NCBI Taxonomy" id="2587402"/>
    <lineage>
        <taxon>Eukaryota</taxon>
        <taxon>Fungi</taxon>
        <taxon>Dikarya</taxon>
        <taxon>Ascomycota</taxon>
        <taxon>Pezizomycotina</taxon>
        <taxon>Sordariomycetes</taxon>
        <taxon>Sordariomycetidae</taxon>
        <taxon>Sordariales</taxon>
        <taxon>Chaetomiaceae</taxon>
        <taxon>Parathielavia</taxon>
    </lineage>
</organism>
<evidence type="ECO:0000313" key="2">
    <source>
        <dbReference type="Proteomes" id="UP001302602"/>
    </source>
</evidence>
<evidence type="ECO:0000313" key="1">
    <source>
        <dbReference type="EMBL" id="KAK4119235.1"/>
    </source>
</evidence>
<dbReference type="Proteomes" id="UP001302602">
    <property type="component" value="Unassembled WGS sequence"/>
</dbReference>
<protein>
    <submittedName>
        <fullName evidence="1">Uncharacterized protein</fullName>
    </submittedName>
</protein>
<reference evidence="1" key="2">
    <citation type="submission" date="2023-05" db="EMBL/GenBank/DDBJ databases">
        <authorList>
            <consortium name="Lawrence Berkeley National Laboratory"/>
            <person name="Steindorff A."/>
            <person name="Hensen N."/>
            <person name="Bonometti L."/>
            <person name="Westerberg I."/>
            <person name="Brannstrom I.O."/>
            <person name="Guillou S."/>
            <person name="Cros-Aarteil S."/>
            <person name="Calhoun S."/>
            <person name="Haridas S."/>
            <person name="Kuo A."/>
            <person name="Mondo S."/>
            <person name="Pangilinan J."/>
            <person name="Riley R."/>
            <person name="Labutti K."/>
            <person name="Andreopoulos B."/>
            <person name="Lipzen A."/>
            <person name="Chen C."/>
            <person name="Yanf M."/>
            <person name="Daum C."/>
            <person name="Ng V."/>
            <person name="Clum A."/>
            <person name="Ohm R."/>
            <person name="Martin F."/>
            <person name="Silar P."/>
            <person name="Natvig D."/>
            <person name="Lalanne C."/>
            <person name="Gautier V."/>
            <person name="Ament-Velasquez S.L."/>
            <person name="Kruys A."/>
            <person name="Hutchinson M.I."/>
            <person name="Powell A.J."/>
            <person name="Barry K."/>
            <person name="Miller A.N."/>
            <person name="Grigoriev I.V."/>
            <person name="Debuchy R."/>
            <person name="Gladieux P."/>
            <person name="Thoren M.H."/>
            <person name="Johannesson H."/>
        </authorList>
    </citation>
    <scope>NUCLEOTIDE SEQUENCE</scope>
    <source>
        <strain evidence="1">CBS 731.68</strain>
    </source>
</reference>
<proteinExistence type="predicted"/>
<sequence length="174" mass="19234">MGSSPQQVVGPSRKVLRISCYSRTGLRITVIRVCHYNHAQGLQIILLIDCMYRASVDPDFEYILKHAKTMLSEMRSAGCLYQQLAALALAKAGVASNDGYNKARQLRYCQWMTEGRKDGTSPFIVTFESDRKSAAKASSKAFLSHDPASKKCGDKDANVSCSGCLIRRARAQHI</sequence>
<gene>
    <name evidence="1" type="ORF">N657DRAFT_262890</name>
</gene>